<dbReference type="CDD" id="cd11710">
    <property type="entry name" value="GINS_A_psf1"/>
    <property type="match status" value="1"/>
</dbReference>
<dbReference type="InterPro" id="IPR036224">
    <property type="entry name" value="GINS_bundle-like_dom_sf"/>
</dbReference>
<dbReference type="InterPro" id="IPR005339">
    <property type="entry name" value="GINS_Psf1"/>
</dbReference>
<sequence length="156" mass="18328">MYGDHATALVHHLYKSSSLPPYSEHLVRQVTEEINELYTRLVRLLERVNNDLTDPKIGGTAIFFHRIILRNKRCVLAYLLDRFYRLRESRYLSLPEQWEENTSASERELLGQYEQLVATYSDNMQIDVSSYYVVFISTSSTISRSEGDQGLWNYHD</sequence>
<dbReference type="KEGG" id="gsl:Gasu_21630"/>
<dbReference type="AlphaFoldDB" id="M2Y3U2"/>
<dbReference type="Gramene" id="EME30489">
    <property type="protein sequence ID" value="EME30489"/>
    <property type="gene ID" value="Gasu_21630"/>
</dbReference>
<dbReference type="STRING" id="130081.M2Y3U2"/>
<dbReference type="GeneID" id="17089215"/>
<dbReference type="SUPFAM" id="SSF158573">
    <property type="entry name" value="GINS helical bundle-like"/>
    <property type="match status" value="1"/>
</dbReference>
<evidence type="ECO:0000313" key="1">
    <source>
        <dbReference type="EMBL" id="EME30489.1"/>
    </source>
</evidence>
<organism evidence="1 2">
    <name type="scientific">Galdieria sulphuraria</name>
    <name type="common">Red alga</name>
    <dbReference type="NCBI Taxonomy" id="130081"/>
    <lineage>
        <taxon>Eukaryota</taxon>
        <taxon>Rhodophyta</taxon>
        <taxon>Bangiophyceae</taxon>
        <taxon>Galdieriales</taxon>
        <taxon>Galdieriaceae</taxon>
        <taxon>Galdieria</taxon>
    </lineage>
</organism>
<dbReference type="EMBL" id="KB454499">
    <property type="protein sequence ID" value="EME30489.1"/>
    <property type="molecule type" value="Genomic_DNA"/>
</dbReference>
<dbReference type="Proteomes" id="UP000030680">
    <property type="component" value="Unassembled WGS sequence"/>
</dbReference>
<dbReference type="RefSeq" id="XP_005707009.1">
    <property type="nucleotide sequence ID" value="XM_005706952.1"/>
</dbReference>
<dbReference type="OrthoDB" id="10252587at2759"/>
<dbReference type="GO" id="GO:1902983">
    <property type="term" value="P:DNA strand elongation involved in mitotic DNA replication"/>
    <property type="evidence" value="ECO:0007669"/>
    <property type="project" value="TreeGrafter"/>
</dbReference>
<evidence type="ECO:0000313" key="2">
    <source>
        <dbReference type="Proteomes" id="UP000030680"/>
    </source>
</evidence>
<dbReference type="eggNOG" id="KOG3303">
    <property type="taxonomic scope" value="Eukaryota"/>
</dbReference>
<dbReference type="Gene3D" id="1.20.58.1030">
    <property type="match status" value="1"/>
</dbReference>
<proteinExistence type="predicted"/>
<accession>M2Y3U2</accession>
<gene>
    <name evidence="1" type="ORF">Gasu_21630</name>
</gene>
<keyword evidence="2" id="KW-1185">Reference proteome</keyword>
<protein>
    <submittedName>
        <fullName evidence="1">GINS complex subunit 1</fullName>
    </submittedName>
</protein>
<dbReference type="PANTHER" id="PTHR12914">
    <property type="entry name" value="PARTNER OF SLD5"/>
    <property type="match status" value="1"/>
</dbReference>
<dbReference type="PANTHER" id="PTHR12914:SF2">
    <property type="entry name" value="DNA REPLICATION COMPLEX GINS PROTEIN PSF1"/>
    <property type="match status" value="1"/>
</dbReference>
<dbReference type="GO" id="GO:0000811">
    <property type="term" value="C:GINS complex"/>
    <property type="evidence" value="ECO:0007669"/>
    <property type="project" value="InterPro"/>
</dbReference>
<reference evidence="2" key="1">
    <citation type="journal article" date="2013" name="Science">
        <title>Gene transfer from bacteria and archaea facilitated evolution of an extremophilic eukaryote.</title>
        <authorList>
            <person name="Schonknecht G."/>
            <person name="Chen W.H."/>
            <person name="Ternes C.M."/>
            <person name="Barbier G.G."/>
            <person name="Shrestha R.P."/>
            <person name="Stanke M."/>
            <person name="Brautigam A."/>
            <person name="Baker B.J."/>
            <person name="Banfield J.F."/>
            <person name="Garavito R.M."/>
            <person name="Carr K."/>
            <person name="Wilkerson C."/>
            <person name="Rensing S.A."/>
            <person name="Gagneul D."/>
            <person name="Dickenson N.E."/>
            <person name="Oesterhelt C."/>
            <person name="Lercher M.J."/>
            <person name="Weber A.P."/>
        </authorList>
    </citation>
    <scope>NUCLEOTIDE SEQUENCE [LARGE SCALE GENOMIC DNA]</scope>
    <source>
        <strain evidence="2">074W</strain>
    </source>
</reference>
<name>M2Y3U2_GALSU</name>